<organism evidence="12 13">
    <name type="scientific">Phtheirospermum japonicum</name>
    <dbReference type="NCBI Taxonomy" id="374723"/>
    <lineage>
        <taxon>Eukaryota</taxon>
        <taxon>Viridiplantae</taxon>
        <taxon>Streptophyta</taxon>
        <taxon>Embryophyta</taxon>
        <taxon>Tracheophyta</taxon>
        <taxon>Spermatophyta</taxon>
        <taxon>Magnoliopsida</taxon>
        <taxon>eudicotyledons</taxon>
        <taxon>Gunneridae</taxon>
        <taxon>Pentapetalae</taxon>
        <taxon>asterids</taxon>
        <taxon>lamiids</taxon>
        <taxon>Lamiales</taxon>
        <taxon>Orobanchaceae</taxon>
        <taxon>Orobanchaceae incertae sedis</taxon>
        <taxon>Phtheirospermum</taxon>
    </lineage>
</organism>
<evidence type="ECO:0000256" key="6">
    <source>
        <dbReference type="ARBA" id="ARBA00023136"/>
    </source>
</evidence>
<evidence type="ECO:0000256" key="9">
    <source>
        <dbReference type="SAM" id="Phobius"/>
    </source>
</evidence>
<evidence type="ECO:0000259" key="11">
    <source>
        <dbReference type="Pfam" id="PF25079"/>
    </source>
</evidence>
<dbReference type="AlphaFoldDB" id="A0A830BDU6"/>
<gene>
    <name evidence="12" type="ORF">PHJA_000655400</name>
</gene>
<evidence type="ECO:0000256" key="3">
    <source>
        <dbReference type="ARBA" id="ARBA00022475"/>
    </source>
</evidence>
<evidence type="ECO:0000256" key="2">
    <source>
        <dbReference type="ARBA" id="ARBA00005507"/>
    </source>
</evidence>
<reference evidence="12" key="1">
    <citation type="submission" date="2020-07" db="EMBL/GenBank/DDBJ databases">
        <title>Ethylene signaling mediates host invasion by parasitic plants.</title>
        <authorList>
            <person name="Yoshida S."/>
        </authorList>
    </citation>
    <scope>NUCLEOTIDE SEQUENCE</scope>
    <source>
        <strain evidence="12">Okayama</strain>
    </source>
</reference>
<dbReference type="InterPro" id="IPR056900">
    <property type="entry name" value="COB_C"/>
</dbReference>
<dbReference type="InterPro" id="IPR006918">
    <property type="entry name" value="COBRA_pln"/>
</dbReference>
<dbReference type="GO" id="GO:0010215">
    <property type="term" value="P:cellulose microfibril organization"/>
    <property type="evidence" value="ECO:0007669"/>
    <property type="project" value="InterPro"/>
</dbReference>
<keyword evidence="8" id="KW-0449">Lipoprotein</keyword>
<feature type="transmembrane region" description="Helical" evidence="9">
    <location>
        <begin position="631"/>
        <end position="652"/>
    </location>
</feature>
<keyword evidence="13" id="KW-1185">Reference proteome</keyword>
<dbReference type="GO" id="GO:0005886">
    <property type="term" value="C:plasma membrane"/>
    <property type="evidence" value="ECO:0007669"/>
    <property type="project" value="UniProtKB-SubCell"/>
</dbReference>
<evidence type="ECO:0000256" key="8">
    <source>
        <dbReference type="ARBA" id="ARBA00023288"/>
    </source>
</evidence>
<dbReference type="Proteomes" id="UP000653305">
    <property type="component" value="Unassembled WGS sequence"/>
</dbReference>
<keyword evidence="6 9" id="KW-0472">Membrane</keyword>
<evidence type="ECO:0000256" key="1">
    <source>
        <dbReference type="ARBA" id="ARBA00004609"/>
    </source>
</evidence>
<dbReference type="PANTHER" id="PTHR31052">
    <property type="entry name" value="COBRA-LIKE PROTEIN 7"/>
    <property type="match status" value="1"/>
</dbReference>
<evidence type="ECO:0000256" key="5">
    <source>
        <dbReference type="ARBA" id="ARBA00022729"/>
    </source>
</evidence>
<keyword evidence="3" id="KW-1003">Cell membrane</keyword>
<keyword evidence="4" id="KW-0336">GPI-anchor</keyword>
<dbReference type="GO" id="GO:0098552">
    <property type="term" value="C:side of membrane"/>
    <property type="evidence" value="ECO:0007669"/>
    <property type="project" value="UniProtKB-KW"/>
</dbReference>
<dbReference type="InterPro" id="IPR008965">
    <property type="entry name" value="CBM2/CBM3_carb-bd_dom_sf"/>
</dbReference>
<dbReference type="EMBL" id="BMAC01000099">
    <property type="protein sequence ID" value="GFP85116.1"/>
    <property type="molecule type" value="Genomic_DNA"/>
</dbReference>
<keyword evidence="5 10" id="KW-0732">Signal</keyword>
<keyword evidence="9" id="KW-1133">Transmembrane helix</keyword>
<dbReference type="PANTHER" id="PTHR31052:SF3">
    <property type="entry name" value="COBRA-LIKE PROTEIN 7"/>
    <property type="match status" value="1"/>
</dbReference>
<accession>A0A830BDU6</accession>
<proteinExistence type="inferred from homology"/>
<keyword evidence="7" id="KW-0325">Glycoprotein</keyword>
<evidence type="ECO:0000256" key="4">
    <source>
        <dbReference type="ARBA" id="ARBA00022622"/>
    </source>
</evidence>
<comment type="caution">
    <text evidence="12">The sequence shown here is derived from an EMBL/GenBank/DDBJ whole genome shotgun (WGS) entry which is preliminary data.</text>
</comment>
<dbReference type="Pfam" id="PF25079">
    <property type="entry name" value="COB_C"/>
    <property type="match status" value="1"/>
</dbReference>
<dbReference type="Pfam" id="PF04833">
    <property type="entry name" value="COBRA"/>
    <property type="match status" value="1"/>
</dbReference>
<comment type="similarity">
    <text evidence="2">Belongs to the COBRA family.</text>
</comment>
<dbReference type="GO" id="GO:0030246">
    <property type="term" value="F:carbohydrate binding"/>
    <property type="evidence" value="ECO:0007669"/>
    <property type="project" value="InterPro"/>
</dbReference>
<evidence type="ECO:0000256" key="10">
    <source>
        <dbReference type="SAM" id="SignalP"/>
    </source>
</evidence>
<feature type="domain" description="COBRA C-terminal" evidence="11">
    <location>
        <begin position="415"/>
        <end position="628"/>
    </location>
</feature>
<protein>
    <submittedName>
        <fullName evidence="12">Cobra-like protein 7</fullName>
    </submittedName>
</protein>
<keyword evidence="9" id="KW-0812">Transmembrane</keyword>
<evidence type="ECO:0000313" key="12">
    <source>
        <dbReference type="EMBL" id="GFP85116.1"/>
    </source>
</evidence>
<evidence type="ECO:0000256" key="7">
    <source>
        <dbReference type="ARBA" id="ARBA00023180"/>
    </source>
</evidence>
<dbReference type="OrthoDB" id="2014623at2759"/>
<comment type="subcellular location">
    <subcellularLocation>
        <location evidence="1">Cell membrane</location>
        <topology evidence="1">Lipid-anchor</topology>
        <topology evidence="1">GPI-anchor</topology>
    </subcellularLocation>
</comment>
<dbReference type="SUPFAM" id="SSF49384">
    <property type="entry name" value="Carbohydrate-binding domain"/>
    <property type="match status" value="1"/>
</dbReference>
<name>A0A830BDU6_9LAMI</name>
<feature type="signal peptide" evidence="10">
    <location>
        <begin position="1"/>
        <end position="21"/>
    </location>
</feature>
<evidence type="ECO:0000313" key="13">
    <source>
        <dbReference type="Proteomes" id="UP000653305"/>
    </source>
</evidence>
<feature type="chain" id="PRO_5032414445" evidence="10">
    <location>
        <begin position="22"/>
        <end position="654"/>
    </location>
</feature>
<sequence length="654" mass="71418">MAATTTLLLSLFLLILSRAQSQTRPTPAAPPPASDSCNGVFLSYTYTGGRAVPPILRSDPTRQGYRFESAFSILNNDVDELKSWRVFVGFQHDEYLVSASNAVLADGNSFPGSVANGTVFAGFPNMDLKTGIETAGDSTQMGIRVELVGTQFGVGPRGVPMPTNISLVNDGWICPAPTMQGNRTMEVCCTKDPRFQPNTTIDDQEFLPRQDGDLTITYDVTRTYESSYWAQVTIENHNPLGRLDNWQLSWDWMEDEFIFAMRGAYPSVVDTSDCIFGPQGQYYQQLDFSTALNCDRRPTIVDLPLSMTNNTNLGMVPFCCRNGTILPPAMDPSKSKSSFQINVFKMPPNTNRSYLTPPQNWAIAGRLNPDYKCGAPVRVSPSHFPDPSAQLSSTSSVASWQVVCNITQPRGASPRCCVSFSAYYNESVIPCETCACGCPAARTCSASAQAMLLPAQALLVPFENRTTLAKAWAPLHHLPIPDPLPCGDNCGVSINWHLFTDYRGGWSARITLFNWDEVSFADWFTAVELGKAGPGFEAAYSFNGTMMEGADSKRNDTIFMQGLEGLNYLVGETDGADPARDPRVPGKQQTVISFKKKLTPGINIPAGDGFPTKVYFNGEECSLPRVLPTSGAGRLGSFLLSLVVVVMGFVFVQQ</sequence>